<reference evidence="4 5" key="1">
    <citation type="submission" date="2022-03" db="EMBL/GenBank/DDBJ databases">
        <title>Pseudonocardia alaer sp. nov., a novel actinomycete isolated from reed forest soil.</title>
        <authorList>
            <person name="Wang L."/>
        </authorList>
    </citation>
    <scope>NUCLEOTIDE SEQUENCE [LARGE SCALE GENOMIC DNA]</scope>
    <source>
        <strain evidence="4 5">Y-16303</strain>
    </source>
</reference>
<organism evidence="4 5">
    <name type="scientific">Pseudonocardia alaniniphila</name>
    <dbReference type="NCBI Taxonomy" id="75291"/>
    <lineage>
        <taxon>Bacteria</taxon>
        <taxon>Bacillati</taxon>
        <taxon>Actinomycetota</taxon>
        <taxon>Actinomycetes</taxon>
        <taxon>Pseudonocardiales</taxon>
        <taxon>Pseudonocardiaceae</taxon>
        <taxon>Pseudonocardia</taxon>
    </lineage>
</organism>
<proteinExistence type="predicted"/>
<evidence type="ECO:0000256" key="1">
    <source>
        <dbReference type="SAM" id="Phobius"/>
    </source>
</evidence>
<evidence type="ECO:0000313" key="4">
    <source>
        <dbReference type="EMBL" id="MCH6164118.1"/>
    </source>
</evidence>
<dbReference type="Pfam" id="PF07786">
    <property type="entry name" value="HGSNAT_cat"/>
    <property type="match status" value="1"/>
</dbReference>
<feature type="transmembrane region" description="Helical" evidence="1">
    <location>
        <begin position="338"/>
        <end position="356"/>
    </location>
</feature>
<dbReference type="RefSeq" id="WP_241034153.1">
    <property type="nucleotide sequence ID" value="NZ_JAKXMK010000001.1"/>
</dbReference>
<dbReference type="Proteomes" id="UP001299970">
    <property type="component" value="Unassembled WGS sequence"/>
</dbReference>
<evidence type="ECO:0000259" key="3">
    <source>
        <dbReference type="Pfam" id="PF07786"/>
    </source>
</evidence>
<evidence type="ECO:0000259" key="2">
    <source>
        <dbReference type="Pfam" id="PF04235"/>
    </source>
</evidence>
<keyword evidence="5" id="KW-1185">Reference proteome</keyword>
<feature type="domain" description="Heparan-alpha-glucosaminide N-acetyltransferase catalytic" evidence="3">
    <location>
        <begin position="45"/>
        <end position="239"/>
    </location>
</feature>
<keyword evidence="1" id="KW-1133">Transmembrane helix</keyword>
<protein>
    <submittedName>
        <fullName evidence="4">Heparan-alpha-glucosaminide N-acetyltransferase domain-containing protein</fullName>
    </submittedName>
</protein>
<dbReference type="EMBL" id="JAKXMK010000001">
    <property type="protein sequence ID" value="MCH6164118.1"/>
    <property type="molecule type" value="Genomic_DNA"/>
</dbReference>
<accession>A0ABS9T6F6</accession>
<feature type="transmembrane region" description="Helical" evidence="1">
    <location>
        <begin position="164"/>
        <end position="184"/>
    </location>
</feature>
<dbReference type="InterPro" id="IPR007349">
    <property type="entry name" value="DUF418"/>
</dbReference>
<feature type="transmembrane region" description="Helical" evidence="1">
    <location>
        <begin position="142"/>
        <end position="159"/>
    </location>
</feature>
<feature type="domain" description="DUF418" evidence="2">
    <location>
        <begin position="263"/>
        <end position="370"/>
    </location>
</feature>
<sequence length="386" mass="41029">MPDGTATPQRIIRTIVTWPARRPRSMRRAERVSRSERGVPTRRTRIEGMDLARGIALLAMMAADVFDQVDDKPPPGALAQTVRSDAAAAFVVVAGISLALSFGGDQPLHGRGRTVIRAVIAVQAVLIVVIGLVLGFSNHTTVILTSYGLLCLLTIPLLGCRPNLLARIAALVMVIAPLIATATLDSGAAGSEGNLTFTSLIVGPSGWITGLFVTGSYPVLSYLAFIIAGMAIGRLDLSSVQAVARLFVGGLALVVVGLVCRLALPPDPPVWHSFVHNLESLGSGVGLVGVVLLLVRIPAMTCLLRPITAAGTMALTLYSGYVLILATGVLENMRVEQYLVLLVGALLFAVSWRRFVGEGPLETLVLELTHCVRRVLVTQNRPNRME</sequence>
<feature type="transmembrane region" description="Helical" evidence="1">
    <location>
        <begin position="86"/>
        <end position="103"/>
    </location>
</feature>
<feature type="transmembrane region" description="Helical" evidence="1">
    <location>
        <begin position="270"/>
        <end position="295"/>
    </location>
</feature>
<feature type="transmembrane region" description="Helical" evidence="1">
    <location>
        <begin position="307"/>
        <end position="326"/>
    </location>
</feature>
<feature type="transmembrane region" description="Helical" evidence="1">
    <location>
        <begin position="50"/>
        <end position="66"/>
    </location>
</feature>
<feature type="transmembrane region" description="Helical" evidence="1">
    <location>
        <begin position="115"/>
        <end position="136"/>
    </location>
</feature>
<dbReference type="Pfam" id="PF04235">
    <property type="entry name" value="DUF418"/>
    <property type="match status" value="1"/>
</dbReference>
<name>A0ABS9T6F6_9PSEU</name>
<feature type="transmembrane region" description="Helical" evidence="1">
    <location>
        <begin position="243"/>
        <end position="264"/>
    </location>
</feature>
<keyword evidence="1" id="KW-0472">Membrane</keyword>
<keyword evidence="1" id="KW-0812">Transmembrane</keyword>
<dbReference type="InterPro" id="IPR012429">
    <property type="entry name" value="HGSNAT_cat"/>
</dbReference>
<gene>
    <name evidence="4" type="ORF">MMF94_00360</name>
</gene>
<comment type="caution">
    <text evidence="4">The sequence shown here is derived from an EMBL/GenBank/DDBJ whole genome shotgun (WGS) entry which is preliminary data.</text>
</comment>
<feature type="transmembrane region" description="Helical" evidence="1">
    <location>
        <begin position="204"/>
        <end position="231"/>
    </location>
</feature>
<evidence type="ECO:0000313" key="5">
    <source>
        <dbReference type="Proteomes" id="UP001299970"/>
    </source>
</evidence>